<dbReference type="AlphaFoldDB" id="A0A0D1ZZT1"/>
<feature type="region of interest" description="Disordered" evidence="1">
    <location>
        <begin position="110"/>
        <end position="145"/>
    </location>
</feature>
<evidence type="ECO:0000313" key="2">
    <source>
        <dbReference type="EMBL" id="KIV99514.1"/>
    </source>
</evidence>
<proteinExistence type="predicted"/>
<dbReference type="OrthoDB" id="3641178at2759"/>
<dbReference type="GeneID" id="27316793"/>
<evidence type="ECO:0000256" key="1">
    <source>
        <dbReference type="SAM" id="MobiDB-lite"/>
    </source>
</evidence>
<protein>
    <submittedName>
        <fullName evidence="2">Uncharacterized protein</fullName>
    </submittedName>
</protein>
<dbReference type="EMBL" id="KN847576">
    <property type="protein sequence ID" value="KIV99514.1"/>
    <property type="molecule type" value="Genomic_DNA"/>
</dbReference>
<accession>A0A0D1ZZT1</accession>
<sequence length="352" mass="40200">MQPNTVHTSSVDVETLVSAIKTLFFRRLYKRCADQCVRNLTAYGHELHPAYKMFLLYFAGISNDCYARSMYSRSPLIPSALDEAEAFFTQARDLICEARVAQHHSFLPQPHDYLSDDSDDGSSSRSLHRSRHSEDITSRPSTAATSVSAYSTNTDILFYDWAEESEAKAVVSPLNVRKHHARPETSSKLPSTESTSFVWQSATSLDAATTSRPSPRLASFYLLRFPPSEPPSEPAPRIERVEHMLAEEDVPFPDEDECFHEPDHVEIYNSQLLTFSDMLTNHIASVRRFREQMKFTNSLTFVAAGRDGTGKRTMSIQERAERIMRGRERNWARPRFDSRRYQELCEVAEAEL</sequence>
<organism evidence="2 3">
    <name type="scientific">Verruconis gallopava</name>
    <dbReference type="NCBI Taxonomy" id="253628"/>
    <lineage>
        <taxon>Eukaryota</taxon>
        <taxon>Fungi</taxon>
        <taxon>Dikarya</taxon>
        <taxon>Ascomycota</taxon>
        <taxon>Pezizomycotina</taxon>
        <taxon>Dothideomycetes</taxon>
        <taxon>Pleosporomycetidae</taxon>
        <taxon>Venturiales</taxon>
        <taxon>Sympoventuriaceae</taxon>
        <taxon>Verruconis</taxon>
    </lineage>
</organism>
<dbReference type="VEuPathDB" id="FungiDB:PV09_08820"/>
<gene>
    <name evidence="2" type="ORF">PV09_08820</name>
</gene>
<dbReference type="HOGENOM" id="CLU_855332_0_0_1"/>
<name>A0A0D1ZZT1_9PEZI</name>
<dbReference type="Proteomes" id="UP000053259">
    <property type="component" value="Unassembled WGS sequence"/>
</dbReference>
<reference evidence="2 3" key="1">
    <citation type="submission" date="2015-01" db="EMBL/GenBank/DDBJ databases">
        <title>The Genome Sequence of Ochroconis gallopava CBS43764.</title>
        <authorList>
            <consortium name="The Broad Institute Genomics Platform"/>
            <person name="Cuomo C."/>
            <person name="de Hoog S."/>
            <person name="Gorbushina A."/>
            <person name="Stielow B."/>
            <person name="Teixiera M."/>
            <person name="Abouelleil A."/>
            <person name="Chapman S.B."/>
            <person name="Priest M."/>
            <person name="Young S.K."/>
            <person name="Wortman J."/>
            <person name="Nusbaum C."/>
            <person name="Birren B."/>
        </authorList>
    </citation>
    <scope>NUCLEOTIDE SEQUENCE [LARGE SCALE GENOMIC DNA]</scope>
    <source>
        <strain evidence="2 3">CBS 43764</strain>
    </source>
</reference>
<dbReference type="InParanoid" id="A0A0D1ZZT1"/>
<evidence type="ECO:0000313" key="3">
    <source>
        <dbReference type="Proteomes" id="UP000053259"/>
    </source>
</evidence>
<dbReference type="RefSeq" id="XP_016209384.1">
    <property type="nucleotide sequence ID" value="XM_016362776.1"/>
</dbReference>
<keyword evidence="3" id="KW-1185">Reference proteome</keyword>